<dbReference type="EMBL" id="PGGS01000727">
    <property type="protein sequence ID" value="PNH02082.1"/>
    <property type="molecule type" value="Genomic_DNA"/>
</dbReference>
<dbReference type="OrthoDB" id="409543at2759"/>
<dbReference type="Pfam" id="PF05704">
    <property type="entry name" value="Caps_synth"/>
    <property type="match status" value="1"/>
</dbReference>
<accession>A0A2J7ZPA3</accession>
<dbReference type="InterPro" id="IPR029044">
    <property type="entry name" value="Nucleotide-diphossugar_trans"/>
</dbReference>
<dbReference type="InterPro" id="IPR051706">
    <property type="entry name" value="Glycosyltransferase_domain"/>
</dbReference>
<dbReference type="GO" id="GO:0000030">
    <property type="term" value="F:mannosyltransferase activity"/>
    <property type="evidence" value="ECO:0007669"/>
    <property type="project" value="TreeGrafter"/>
</dbReference>
<sequence length="302" mass="34022">MWSLGLVGCGLEGFGESIPALGGPMPRRIWTYWDGDPPLLVQLCLDSWRAHNPAWEITILSKRSVRDYVADVDLDALRHANDSQARFADFVRLHVLARYGGLWMDASVICQAPLDWIFDAFGDARSDTPTVRGHSRREFVGYRADQHMRALAEQQGIRYEDVGEVLETSVFACVPGCAFVRMWRDEFMRINDYDYVDDYVSGVLASGTALPDQLAHSYYAIFASQIVVTRQNPGFLAAPAALLVDCTHTIFSYQFHLGDEDESPVAALRSGRFKDQPLLKLTNWERADIQAAYPDPSVFFDE</sequence>
<evidence type="ECO:0000313" key="1">
    <source>
        <dbReference type="EMBL" id="PNH02082.1"/>
    </source>
</evidence>
<dbReference type="SUPFAM" id="SSF53448">
    <property type="entry name" value="Nucleotide-diphospho-sugar transferases"/>
    <property type="match status" value="1"/>
</dbReference>
<dbReference type="GO" id="GO:0051999">
    <property type="term" value="P:mannosyl-inositol phosphorylceramide biosynthetic process"/>
    <property type="evidence" value="ECO:0007669"/>
    <property type="project" value="TreeGrafter"/>
</dbReference>
<dbReference type="GO" id="GO:0016020">
    <property type="term" value="C:membrane"/>
    <property type="evidence" value="ECO:0007669"/>
    <property type="project" value="GOC"/>
</dbReference>
<organism evidence="1 2">
    <name type="scientific">Tetrabaena socialis</name>
    <dbReference type="NCBI Taxonomy" id="47790"/>
    <lineage>
        <taxon>Eukaryota</taxon>
        <taxon>Viridiplantae</taxon>
        <taxon>Chlorophyta</taxon>
        <taxon>core chlorophytes</taxon>
        <taxon>Chlorophyceae</taxon>
        <taxon>CS clade</taxon>
        <taxon>Chlamydomonadales</taxon>
        <taxon>Tetrabaenaceae</taxon>
        <taxon>Tetrabaena</taxon>
    </lineage>
</organism>
<dbReference type="PANTHER" id="PTHR32385:SF15">
    <property type="entry name" value="INOSITOL PHOSPHOCERAMIDE MANNOSYLTRANSFERASE 1"/>
    <property type="match status" value="1"/>
</dbReference>
<protein>
    <submittedName>
        <fullName evidence="1">Uncharacterized protein</fullName>
    </submittedName>
</protein>
<dbReference type="Proteomes" id="UP000236333">
    <property type="component" value="Unassembled WGS sequence"/>
</dbReference>
<gene>
    <name evidence="1" type="ORF">TSOC_011969</name>
</gene>
<evidence type="ECO:0000313" key="2">
    <source>
        <dbReference type="Proteomes" id="UP000236333"/>
    </source>
</evidence>
<dbReference type="Gene3D" id="3.90.550.20">
    <property type="match status" value="1"/>
</dbReference>
<keyword evidence="2" id="KW-1185">Reference proteome</keyword>
<dbReference type="InterPro" id="IPR008441">
    <property type="entry name" value="AfumC-like_glycosyl_Trfase"/>
</dbReference>
<comment type="caution">
    <text evidence="1">The sequence shown here is derived from an EMBL/GenBank/DDBJ whole genome shotgun (WGS) entry which is preliminary data.</text>
</comment>
<reference evidence="1 2" key="1">
    <citation type="journal article" date="2017" name="Mol. Biol. Evol.">
        <title>The 4-celled Tetrabaena socialis nuclear genome reveals the essential components for genetic control of cell number at the origin of multicellularity in the volvocine lineage.</title>
        <authorList>
            <person name="Featherston J."/>
            <person name="Arakaki Y."/>
            <person name="Hanschen E.R."/>
            <person name="Ferris P.J."/>
            <person name="Michod R.E."/>
            <person name="Olson B.J.S.C."/>
            <person name="Nozaki H."/>
            <person name="Durand P.M."/>
        </authorList>
    </citation>
    <scope>NUCLEOTIDE SEQUENCE [LARGE SCALE GENOMIC DNA]</scope>
    <source>
        <strain evidence="1 2">NIES-571</strain>
    </source>
</reference>
<name>A0A2J7ZPA3_9CHLO</name>
<dbReference type="PANTHER" id="PTHR32385">
    <property type="entry name" value="MANNOSYL PHOSPHORYLINOSITOL CERAMIDE SYNTHASE"/>
    <property type="match status" value="1"/>
</dbReference>
<dbReference type="AlphaFoldDB" id="A0A2J7ZPA3"/>
<proteinExistence type="predicted"/>